<organism evidence="2">
    <name type="scientific">Glycine max</name>
    <name type="common">Soybean</name>
    <name type="synonym">Glycine hispida</name>
    <dbReference type="NCBI Taxonomy" id="3847"/>
    <lineage>
        <taxon>Eukaryota</taxon>
        <taxon>Viridiplantae</taxon>
        <taxon>Streptophyta</taxon>
        <taxon>Embryophyta</taxon>
        <taxon>Tracheophyta</taxon>
        <taxon>Spermatophyta</taxon>
        <taxon>Magnoliopsida</taxon>
        <taxon>eudicotyledons</taxon>
        <taxon>Gunneridae</taxon>
        <taxon>Pentapetalae</taxon>
        <taxon>rosids</taxon>
        <taxon>fabids</taxon>
        <taxon>Fabales</taxon>
        <taxon>Fabaceae</taxon>
        <taxon>Papilionoideae</taxon>
        <taxon>50 kb inversion clade</taxon>
        <taxon>NPAAA clade</taxon>
        <taxon>indigoferoid/millettioid clade</taxon>
        <taxon>Phaseoleae</taxon>
        <taxon>Glycine</taxon>
        <taxon>Glycine subgen. Soja</taxon>
    </lineage>
</organism>
<sequence length="92" mass="9615">MTQPRQARPGPRRSGGCHGEPRGRRRPPKTNPLSLSPSAYDPPLSARATSSSLTSPKPYPLAPSSPSATAQCPLTRPSSSPPASPPLTMTES</sequence>
<keyword evidence="4" id="KW-1185">Reference proteome</keyword>
<evidence type="ECO:0000313" key="2">
    <source>
        <dbReference type="EMBL" id="KRH30281.1"/>
    </source>
</evidence>
<proteinExistence type="predicted"/>
<dbReference type="Proteomes" id="UP000008827">
    <property type="component" value="Chromosome 11"/>
</dbReference>
<dbReference type="EMBL" id="CM000844">
    <property type="protein sequence ID" value="KRH30281.1"/>
    <property type="molecule type" value="Genomic_DNA"/>
</dbReference>
<accession>A0A0R0HRE5</accession>
<gene>
    <name evidence="2" type="ORF">GLYMA_11G172700</name>
</gene>
<evidence type="ECO:0000313" key="3">
    <source>
        <dbReference type="EnsemblPlants" id="KRH30281"/>
    </source>
</evidence>
<evidence type="ECO:0000313" key="4">
    <source>
        <dbReference type="Proteomes" id="UP000008827"/>
    </source>
</evidence>
<dbReference type="Gramene" id="KRH30281">
    <property type="protein sequence ID" value="KRH30281"/>
    <property type="gene ID" value="GLYMA_11G172700"/>
</dbReference>
<dbReference type="EnsemblPlants" id="KRH30281">
    <property type="protein sequence ID" value="KRH30281"/>
    <property type="gene ID" value="GLYMA_11G172700"/>
</dbReference>
<dbReference type="InParanoid" id="A0A0R0HRE5"/>
<reference evidence="2 3" key="1">
    <citation type="journal article" date="2010" name="Nature">
        <title>Genome sequence of the palaeopolyploid soybean.</title>
        <authorList>
            <person name="Schmutz J."/>
            <person name="Cannon S.B."/>
            <person name="Schlueter J."/>
            <person name="Ma J."/>
            <person name="Mitros T."/>
            <person name="Nelson W."/>
            <person name="Hyten D.L."/>
            <person name="Song Q."/>
            <person name="Thelen J.J."/>
            <person name="Cheng J."/>
            <person name="Xu D."/>
            <person name="Hellsten U."/>
            <person name="May G.D."/>
            <person name="Yu Y."/>
            <person name="Sakurai T."/>
            <person name="Umezawa T."/>
            <person name="Bhattacharyya M.K."/>
            <person name="Sandhu D."/>
            <person name="Valliyodan B."/>
            <person name="Lindquist E."/>
            <person name="Peto M."/>
            <person name="Grant D."/>
            <person name="Shu S."/>
            <person name="Goodstein D."/>
            <person name="Barry K."/>
            <person name="Futrell-Griggs M."/>
            <person name="Abernathy B."/>
            <person name="Du J."/>
            <person name="Tian Z."/>
            <person name="Zhu L."/>
            <person name="Gill N."/>
            <person name="Joshi T."/>
            <person name="Libault M."/>
            <person name="Sethuraman A."/>
            <person name="Zhang X.-C."/>
            <person name="Shinozaki K."/>
            <person name="Nguyen H.T."/>
            <person name="Wing R.A."/>
            <person name="Cregan P."/>
            <person name="Specht J."/>
            <person name="Grimwood J."/>
            <person name="Rokhsar D."/>
            <person name="Stacey G."/>
            <person name="Shoemaker R.C."/>
            <person name="Jackson S.A."/>
        </authorList>
    </citation>
    <scope>NUCLEOTIDE SEQUENCE [LARGE SCALE GENOMIC DNA]</scope>
    <source>
        <strain evidence="3">cv. Williams 82</strain>
        <tissue evidence="2">Callus</tissue>
    </source>
</reference>
<protein>
    <submittedName>
        <fullName evidence="2 3">Uncharacterized protein</fullName>
    </submittedName>
</protein>
<name>A0A0R0HRE5_SOYBN</name>
<feature type="compositionally biased region" description="Low complexity" evidence="1">
    <location>
        <begin position="42"/>
        <end position="55"/>
    </location>
</feature>
<reference evidence="2" key="3">
    <citation type="submission" date="2018-07" db="EMBL/GenBank/DDBJ databases">
        <title>WGS assembly of Glycine max.</title>
        <authorList>
            <person name="Schmutz J."/>
            <person name="Cannon S."/>
            <person name="Schlueter J."/>
            <person name="Ma J."/>
            <person name="Mitros T."/>
            <person name="Nelson W."/>
            <person name="Hyten D."/>
            <person name="Song Q."/>
            <person name="Thelen J."/>
            <person name="Cheng J."/>
            <person name="Xu D."/>
            <person name="Hellsten U."/>
            <person name="May G."/>
            <person name="Yu Y."/>
            <person name="Sakurai T."/>
            <person name="Umezawa T."/>
            <person name="Bhattacharyya M."/>
            <person name="Sandhu D."/>
            <person name="Valliyodan B."/>
            <person name="Lindquist E."/>
            <person name="Peto M."/>
            <person name="Grant D."/>
            <person name="Shu S."/>
            <person name="Goodstein D."/>
            <person name="Barry K."/>
            <person name="Futrell-Griggs M."/>
            <person name="Abernathy B."/>
            <person name="Du J."/>
            <person name="Tian Z."/>
            <person name="Zhu L."/>
            <person name="Gill N."/>
            <person name="Joshi T."/>
            <person name="Libault M."/>
            <person name="Sethuraman A."/>
            <person name="Zhang X."/>
            <person name="Shinozaki K."/>
            <person name="Nguyen H."/>
            <person name="Wing R."/>
            <person name="Cregan P."/>
            <person name="Specht J."/>
            <person name="Grimwood J."/>
            <person name="Rokhsar D."/>
            <person name="Stacey G."/>
            <person name="Shoemaker R."/>
            <person name="Jackson S."/>
        </authorList>
    </citation>
    <scope>NUCLEOTIDE SEQUENCE</scope>
    <source>
        <tissue evidence="2">Callus</tissue>
    </source>
</reference>
<reference evidence="3" key="2">
    <citation type="submission" date="2018-02" db="UniProtKB">
        <authorList>
            <consortium name="EnsemblPlants"/>
        </authorList>
    </citation>
    <scope>IDENTIFICATION</scope>
    <source>
        <strain evidence="3">Williams 82</strain>
    </source>
</reference>
<evidence type="ECO:0000256" key="1">
    <source>
        <dbReference type="SAM" id="MobiDB-lite"/>
    </source>
</evidence>
<dbReference type="AlphaFoldDB" id="A0A0R0HRE5"/>
<feature type="region of interest" description="Disordered" evidence="1">
    <location>
        <begin position="1"/>
        <end position="92"/>
    </location>
</feature>